<dbReference type="EMBL" id="PJQY01002095">
    <property type="protein sequence ID" value="PQP96501.1"/>
    <property type="molecule type" value="Genomic_DNA"/>
</dbReference>
<comment type="caution">
    <text evidence="2">The sequence shown here is derived from an EMBL/GenBank/DDBJ whole genome shotgun (WGS) entry which is preliminary data.</text>
</comment>
<dbReference type="AlphaFoldDB" id="A0A314XQR8"/>
<dbReference type="Proteomes" id="UP000250321">
    <property type="component" value="Unassembled WGS sequence"/>
</dbReference>
<evidence type="ECO:0000313" key="2">
    <source>
        <dbReference type="EMBL" id="PQP96501.1"/>
    </source>
</evidence>
<sequence>MKTNRRRIGKVGVQRPKDVPKIHLSSSALSLRSVCTLPRSDSLIFMNSRTTEVSVFSCKSGNRNNPFFIWILFCLLPKFQGTPFAFVSFLLVKAIDRSPSGALAFETFG</sequence>
<evidence type="ECO:0000256" key="1">
    <source>
        <dbReference type="SAM" id="Phobius"/>
    </source>
</evidence>
<proteinExistence type="predicted"/>
<feature type="transmembrane region" description="Helical" evidence="1">
    <location>
        <begin position="67"/>
        <end position="92"/>
    </location>
</feature>
<keyword evidence="1" id="KW-0472">Membrane</keyword>
<keyword evidence="1" id="KW-1133">Transmembrane helix</keyword>
<protein>
    <submittedName>
        <fullName evidence="2">Uncharacterized protein</fullName>
    </submittedName>
</protein>
<gene>
    <name evidence="2" type="ORF">Pyn_08303</name>
</gene>
<keyword evidence="1" id="KW-0812">Transmembrane</keyword>
<name>A0A314XQR8_PRUYE</name>
<keyword evidence="3" id="KW-1185">Reference proteome</keyword>
<organism evidence="2 3">
    <name type="scientific">Prunus yedoensis var. nudiflora</name>
    <dbReference type="NCBI Taxonomy" id="2094558"/>
    <lineage>
        <taxon>Eukaryota</taxon>
        <taxon>Viridiplantae</taxon>
        <taxon>Streptophyta</taxon>
        <taxon>Embryophyta</taxon>
        <taxon>Tracheophyta</taxon>
        <taxon>Spermatophyta</taxon>
        <taxon>Magnoliopsida</taxon>
        <taxon>eudicotyledons</taxon>
        <taxon>Gunneridae</taxon>
        <taxon>Pentapetalae</taxon>
        <taxon>rosids</taxon>
        <taxon>fabids</taxon>
        <taxon>Rosales</taxon>
        <taxon>Rosaceae</taxon>
        <taxon>Amygdaloideae</taxon>
        <taxon>Amygdaleae</taxon>
        <taxon>Prunus</taxon>
    </lineage>
</organism>
<accession>A0A314XQR8</accession>
<reference evidence="2 3" key="1">
    <citation type="submission" date="2018-02" db="EMBL/GenBank/DDBJ databases">
        <title>Draft genome of wild Prunus yedoensis var. nudiflora.</title>
        <authorList>
            <person name="Baek S."/>
            <person name="Kim J.-H."/>
            <person name="Choi K."/>
            <person name="Kim G.-B."/>
            <person name="Cho A."/>
            <person name="Jang H."/>
            <person name="Shin C.-H."/>
            <person name="Yu H.-J."/>
            <person name="Mun J.-H."/>
        </authorList>
    </citation>
    <scope>NUCLEOTIDE SEQUENCE [LARGE SCALE GENOMIC DNA]</scope>
    <source>
        <strain evidence="3">cv. Jeju island</strain>
        <tissue evidence="2">Leaf</tissue>
    </source>
</reference>
<evidence type="ECO:0000313" key="3">
    <source>
        <dbReference type="Proteomes" id="UP000250321"/>
    </source>
</evidence>
<dbReference type="OrthoDB" id="782158at2759"/>